<name>A0ABW3KUM5_9FLAO</name>
<dbReference type="Proteomes" id="UP001597086">
    <property type="component" value="Unassembled WGS sequence"/>
</dbReference>
<accession>A0ABW3KUM5</accession>
<dbReference type="SUPFAM" id="SSF52540">
    <property type="entry name" value="P-loop containing nucleoside triphosphate hydrolases"/>
    <property type="match status" value="1"/>
</dbReference>
<gene>
    <name evidence="1" type="ORF">ACFQ13_10485</name>
</gene>
<proteinExistence type="predicted"/>
<evidence type="ECO:0000313" key="1">
    <source>
        <dbReference type="EMBL" id="MFD1016348.1"/>
    </source>
</evidence>
<evidence type="ECO:0000313" key="2">
    <source>
        <dbReference type="Proteomes" id="UP001597086"/>
    </source>
</evidence>
<dbReference type="EMBL" id="JBHTKM010000063">
    <property type="protein sequence ID" value="MFD1016348.1"/>
    <property type="molecule type" value="Genomic_DNA"/>
</dbReference>
<protein>
    <recommendedName>
        <fullName evidence="3">LPS sulfotransferase NodH</fullName>
    </recommendedName>
</protein>
<comment type="caution">
    <text evidence="1">The sequence shown here is derived from an EMBL/GenBank/DDBJ whole genome shotgun (WGS) entry which is preliminary data.</text>
</comment>
<dbReference type="RefSeq" id="WP_386117051.1">
    <property type="nucleotide sequence ID" value="NZ_JBHTKM010000063.1"/>
</dbReference>
<dbReference type="InterPro" id="IPR027417">
    <property type="entry name" value="P-loop_NTPase"/>
</dbReference>
<keyword evidence="2" id="KW-1185">Reference proteome</keyword>
<organism evidence="1 2">
    <name type="scientific">Winogradskyella rapida</name>
    <dbReference type="NCBI Taxonomy" id="549701"/>
    <lineage>
        <taxon>Bacteria</taxon>
        <taxon>Pseudomonadati</taxon>
        <taxon>Bacteroidota</taxon>
        <taxon>Flavobacteriia</taxon>
        <taxon>Flavobacteriales</taxon>
        <taxon>Flavobacteriaceae</taxon>
        <taxon>Winogradskyella</taxon>
    </lineage>
</organism>
<dbReference type="Gene3D" id="3.40.50.300">
    <property type="entry name" value="P-loop containing nucleotide triphosphate hydrolases"/>
    <property type="match status" value="1"/>
</dbReference>
<reference evidence="2" key="1">
    <citation type="journal article" date="2019" name="Int. J. Syst. Evol. Microbiol.">
        <title>The Global Catalogue of Microorganisms (GCM) 10K type strain sequencing project: providing services to taxonomists for standard genome sequencing and annotation.</title>
        <authorList>
            <consortium name="The Broad Institute Genomics Platform"/>
            <consortium name="The Broad Institute Genome Sequencing Center for Infectious Disease"/>
            <person name="Wu L."/>
            <person name="Ma J."/>
        </authorList>
    </citation>
    <scope>NUCLEOTIDE SEQUENCE [LARGE SCALE GENOMIC DNA]</scope>
    <source>
        <strain evidence="2">CCUG 56098</strain>
    </source>
</reference>
<sequence length="238" mass="27547">MDNIVYIVTGTERSGSSLLSALLANSGAKFNMPIVEDWYRGSGAYEHEDYMRLIKHVKRSLFFKRFSDRLCNRERKKAIAIAKTLFKTSKFVKYPPFSEHIANIAKEAGFEPRIILIYRKFNDYLRSSMIKSGGTFNDHKQNYMSVNQTCFAQLFIYGGCAVTYEELMDLDEVSWAKRLSNLCNLDEEVLLDFRSKTVKEFENINQIPQLDDEAAHLYQLISAHKNNIIIGEQQKMHS</sequence>
<evidence type="ECO:0008006" key="3">
    <source>
        <dbReference type="Google" id="ProtNLM"/>
    </source>
</evidence>